<feature type="chain" id="PRO_5045860230" evidence="2">
    <location>
        <begin position="32"/>
        <end position="836"/>
    </location>
</feature>
<feature type="signal peptide" evidence="2">
    <location>
        <begin position="1"/>
        <end position="31"/>
    </location>
</feature>
<evidence type="ECO:0000256" key="2">
    <source>
        <dbReference type="SAM" id="SignalP"/>
    </source>
</evidence>
<evidence type="ECO:0000313" key="4">
    <source>
        <dbReference type="EMBL" id="WVX84043.1"/>
    </source>
</evidence>
<organism evidence="4 5">
    <name type="scientific">Niallia oryzisoli</name>
    <dbReference type="NCBI Taxonomy" id="1737571"/>
    <lineage>
        <taxon>Bacteria</taxon>
        <taxon>Bacillati</taxon>
        <taxon>Bacillota</taxon>
        <taxon>Bacilli</taxon>
        <taxon>Bacillales</taxon>
        <taxon>Bacillaceae</taxon>
        <taxon>Niallia</taxon>
    </lineage>
</organism>
<dbReference type="RefSeq" id="WP_338452915.1">
    <property type="nucleotide sequence ID" value="NZ_CP137640.1"/>
</dbReference>
<gene>
    <name evidence="4" type="ORF">R4Z09_14235</name>
</gene>
<dbReference type="Proteomes" id="UP001357223">
    <property type="component" value="Chromosome"/>
</dbReference>
<dbReference type="Pfam" id="PF00395">
    <property type="entry name" value="SLH"/>
    <property type="match status" value="3"/>
</dbReference>
<feature type="domain" description="SLH" evidence="3">
    <location>
        <begin position="656"/>
        <end position="719"/>
    </location>
</feature>
<evidence type="ECO:0000256" key="1">
    <source>
        <dbReference type="ARBA" id="ARBA00022729"/>
    </source>
</evidence>
<sequence>MRKEIRKRRILAITFSAVLAGSIFSPLNASALGGFDLDSAVVQTAINEYEAVLAPGVTEKHYTFEGKDGKKIESFVIEVDRQTPNQPNLSIEAGTPNDGTAFGLQPVQKQAASADRENRRVVAAVNADFFDLATGEPIGIVHKNGQALKTDNSSTHYFFGITKSGEALIGGSEEYEGIKDQLQEALGGNAILVKNSQVYQTPKTGGDVEPRTAVGIKADGDVFFAIIDGRQEPYSSGISMQELAQLMIDLGAVTALNLDGGGSSTFITRELDGNGLEVDNSPSDRSERNVANSWLIVNKAPSDHVFHNAYIEPYDQSFTPGSTIQFSAKGRDQSYASAPLPVSGLTWAVEDPSFGTINENGTFVSSGKTGQFHVLLNYQGTEVGRSIIEIENPDHMYFSSQELTIARNSEKPLNLTTQFQKRNVKWNPQDIEFDIPAGLGTIDENGVLHTGSQSVTGTITARLKGTNLTAQTKVSVGKRPEVLFDFEESLGSWKTSTANRGETSSLHLASAPAPVQNGSHALGIDFDFTQAQKGATLGVYAGPGTSVPIDGEPTSIGMWVYATPEAQGYWLRMMIVDGNNTNQTLNLASAINWTGWKYVKADIPASFTGPFKIHGTQAIRLMSTNSGTAGPMTKGSLYVDNIRAVYGEDDGGKEDEPELSAFTDVNERYAEAVNYLHKAGIVNGFSPTEFGTYQNITRGDTAVIIARLMGYDTENAPDAGFTDLNPRVKGAVNALAARGIVSGVTSDRFAPQEPLSRGAVAKILTLTFDLTDLAVETPFTDVNGSVFEPYIEALYGAEITAGRTTTSYGTHEPIMRGDFANLLFKSFNYSMGGLKP</sequence>
<accession>A0ABZ2CKG4</accession>
<dbReference type="InterPro" id="IPR018711">
    <property type="entry name" value="NAGPA"/>
</dbReference>
<keyword evidence="4" id="KW-0326">Glycosidase</keyword>
<keyword evidence="1 2" id="KW-0732">Signal</keyword>
<dbReference type="PANTHER" id="PTHR40446">
    <property type="entry name" value="N-ACETYLGLUCOSAMINE-1-PHOSPHODIESTER ALPHA-N-ACETYLGLUCOSAMINIDASE"/>
    <property type="match status" value="1"/>
</dbReference>
<feature type="domain" description="SLH" evidence="3">
    <location>
        <begin position="774"/>
        <end position="836"/>
    </location>
</feature>
<dbReference type="Pfam" id="PF09992">
    <property type="entry name" value="NAGPA"/>
    <property type="match status" value="1"/>
</dbReference>
<keyword evidence="4" id="KW-0378">Hydrolase</keyword>
<proteinExistence type="predicted"/>
<reference evidence="4 5" key="1">
    <citation type="submission" date="2023-10" db="EMBL/GenBank/DDBJ databases">
        <title>Niallia locisalis sp.nov. isolated from a salt pond sample.</title>
        <authorList>
            <person name="Li X.-J."/>
            <person name="Dong L."/>
        </authorList>
    </citation>
    <scope>NUCLEOTIDE SEQUENCE [LARGE SCALE GENOMIC DNA]</scope>
    <source>
        <strain evidence="4 5">DSM 29761</strain>
    </source>
</reference>
<dbReference type="InterPro" id="IPR001119">
    <property type="entry name" value="SLH_dom"/>
</dbReference>
<protein>
    <submittedName>
        <fullName evidence="4">Phosphodiester glycosidase family protein</fullName>
    </submittedName>
</protein>
<dbReference type="EMBL" id="CP137640">
    <property type="protein sequence ID" value="WVX84043.1"/>
    <property type="molecule type" value="Genomic_DNA"/>
</dbReference>
<dbReference type="GO" id="GO:0016798">
    <property type="term" value="F:hydrolase activity, acting on glycosyl bonds"/>
    <property type="evidence" value="ECO:0007669"/>
    <property type="project" value="UniProtKB-KW"/>
</dbReference>
<dbReference type="Gene3D" id="2.60.120.260">
    <property type="entry name" value="Galactose-binding domain-like"/>
    <property type="match status" value="1"/>
</dbReference>
<evidence type="ECO:0000313" key="5">
    <source>
        <dbReference type="Proteomes" id="UP001357223"/>
    </source>
</evidence>
<dbReference type="PROSITE" id="PS51272">
    <property type="entry name" value="SLH"/>
    <property type="match status" value="2"/>
</dbReference>
<keyword evidence="5" id="KW-1185">Reference proteome</keyword>
<name>A0ABZ2CKG4_9BACI</name>
<evidence type="ECO:0000259" key="3">
    <source>
        <dbReference type="PROSITE" id="PS51272"/>
    </source>
</evidence>
<dbReference type="PANTHER" id="PTHR40446:SF2">
    <property type="entry name" value="N-ACETYLGLUCOSAMINE-1-PHOSPHODIESTER ALPHA-N-ACETYLGLUCOSAMINIDASE"/>
    <property type="match status" value="1"/>
</dbReference>